<gene>
    <name evidence="1" type="ORF">GS4_46_00020</name>
</gene>
<reference evidence="1 2" key="1">
    <citation type="submission" date="2013-01" db="EMBL/GenBank/DDBJ databases">
        <title>Whole genome shotgun sequence of Gordonia soli NBRC 108243.</title>
        <authorList>
            <person name="Isaki-Nakamura S."/>
            <person name="Hosoyama A."/>
            <person name="Tsuchikane K."/>
            <person name="Ando Y."/>
            <person name="Baba S."/>
            <person name="Ohji S."/>
            <person name="Hamada M."/>
            <person name="Tamura T."/>
            <person name="Yamazoe A."/>
            <person name="Yamazaki S."/>
            <person name="Fujita N."/>
        </authorList>
    </citation>
    <scope>NUCLEOTIDE SEQUENCE [LARGE SCALE GENOMIC DNA]</scope>
    <source>
        <strain evidence="1 2">NBRC 108243</strain>
    </source>
</reference>
<sequence length="71" mass="7832">MTSRAASIDPVTRALLVCPQDREPLLDAGDELYNPRLRVAYRVDEDGIPVLLATEARPVSDDEHERLTAAS</sequence>
<evidence type="ECO:0000313" key="1">
    <source>
        <dbReference type="EMBL" id="GAC70988.1"/>
    </source>
</evidence>
<dbReference type="Pfam" id="PF03966">
    <property type="entry name" value="Trm112p"/>
    <property type="match status" value="1"/>
</dbReference>
<keyword evidence="2" id="KW-1185">Reference proteome</keyword>
<accession>M0QQY4</accession>
<comment type="caution">
    <text evidence="1">The sequence shown here is derived from an EMBL/GenBank/DDBJ whole genome shotgun (WGS) entry which is preliminary data.</text>
</comment>
<dbReference type="Gene3D" id="2.20.25.10">
    <property type="match status" value="1"/>
</dbReference>
<name>M0QQY4_9ACTN</name>
<dbReference type="eggNOG" id="COG2835">
    <property type="taxonomic scope" value="Bacteria"/>
</dbReference>
<dbReference type="OrthoDB" id="9812205at2"/>
<dbReference type="Proteomes" id="UP000011666">
    <property type="component" value="Unassembled WGS sequence"/>
</dbReference>
<dbReference type="SUPFAM" id="SSF158997">
    <property type="entry name" value="Trm112p-like"/>
    <property type="match status" value="1"/>
</dbReference>
<dbReference type="InterPro" id="IPR005651">
    <property type="entry name" value="Trm112-like"/>
</dbReference>
<dbReference type="STRING" id="1223545.GS4_46_00020"/>
<organism evidence="1 2">
    <name type="scientific">Gordonia soli NBRC 108243</name>
    <dbReference type="NCBI Taxonomy" id="1223545"/>
    <lineage>
        <taxon>Bacteria</taxon>
        <taxon>Bacillati</taxon>
        <taxon>Actinomycetota</taxon>
        <taxon>Actinomycetes</taxon>
        <taxon>Mycobacteriales</taxon>
        <taxon>Gordoniaceae</taxon>
        <taxon>Gordonia</taxon>
    </lineage>
</organism>
<proteinExistence type="predicted"/>
<protein>
    <submittedName>
        <fullName evidence="1">Uncharacterized protein</fullName>
    </submittedName>
</protein>
<dbReference type="RefSeq" id="WP_007625536.1">
    <property type="nucleotide sequence ID" value="NZ_BANX01000046.1"/>
</dbReference>
<evidence type="ECO:0000313" key="2">
    <source>
        <dbReference type="Proteomes" id="UP000011666"/>
    </source>
</evidence>
<dbReference type="AlphaFoldDB" id="M0QQY4"/>
<dbReference type="EMBL" id="BANX01000046">
    <property type="protein sequence ID" value="GAC70988.1"/>
    <property type="molecule type" value="Genomic_DNA"/>
</dbReference>